<dbReference type="PATRIC" id="fig|467210.3.peg.1663"/>
<gene>
    <name evidence="1" type="ORF">HMPREF1866_01677</name>
</gene>
<dbReference type="OrthoDB" id="88903at2"/>
<proteinExistence type="predicted"/>
<dbReference type="EMBL" id="LSDA01000098">
    <property type="protein sequence ID" value="KXB56920.1"/>
    <property type="molecule type" value="Genomic_DNA"/>
</dbReference>
<comment type="caution">
    <text evidence="1">The sequence shown here is derived from an EMBL/GenBank/DDBJ whole genome shotgun (WGS) entry which is preliminary data.</text>
</comment>
<evidence type="ECO:0000313" key="1">
    <source>
        <dbReference type="EMBL" id="KXB56920.1"/>
    </source>
</evidence>
<keyword evidence="2" id="KW-1185">Reference proteome</keyword>
<protein>
    <submittedName>
        <fullName evidence="1">Uncharacterized protein</fullName>
    </submittedName>
</protein>
<dbReference type="AlphaFoldDB" id="A0A133ZNC6"/>
<organism evidence="1 2">
    <name type="scientific">Lachnoanaerobaculum saburreum</name>
    <dbReference type="NCBI Taxonomy" id="467210"/>
    <lineage>
        <taxon>Bacteria</taxon>
        <taxon>Bacillati</taxon>
        <taxon>Bacillota</taxon>
        <taxon>Clostridia</taxon>
        <taxon>Lachnospirales</taxon>
        <taxon>Lachnospiraceae</taxon>
        <taxon>Lachnoanaerobaculum</taxon>
    </lineage>
</organism>
<sequence>MKKYLGMPDIPMSKESEDYLDTKKYVTGLVRFVEECCTPMSIALQGDWGYR</sequence>
<name>A0A133ZNC6_9FIRM</name>
<dbReference type="RefSeq" id="WP_156431795.1">
    <property type="nucleotide sequence ID" value="NZ_KQ959833.1"/>
</dbReference>
<dbReference type="Proteomes" id="UP000070394">
    <property type="component" value="Unassembled WGS sequence"/>
</dbReference>
<reference evidence="2" key="1">
    <citation type="submission" date="2016-01" db="EMBL/GenBank/DDBJ databases">
        <authorList>
            <person name="Mitreva M."/>
            <person name="Pepin K.H."/>
            <person name="Mihindukulasuriya K.A."/>
            <person name="Fulton R."/>
            <person name="Fronick C."/>
            <person name="O'Laughlin M."/>
            <person name="Miner T."/>
            <person name="Herter B."/>
            <person name="Rosa B.A."/>
            <person name="Cordes M."/>
            <person name="Tomlinson C."/>
            <person name="Wollam A."/>
            <person name="Palsikar V.B."/>
            <person name="Mardis E.R."/>
            <person name="Wilson R.K."/>
        </authorList>
    </citation>
    <scope>NUCLEOTIDE SEQUENCE [LARGE SCALE GENOMIC DNA]</scope>
    <source>
        <strain evidence="2">DNF00896</strain>
    </source>
</reference>
<evidence type="ECO:0000313" key="2">
    <source>
        <dbReference type="Proteomes" id="UP000070394"/>
    </source>
</evidence>
<accession>A0A133ZNC6</accession>